<dbReference type="Gene3D" id="2.30.110.10">
    <property type="entry name" value="Electron Transport, Fmn-binding Protein, Chain A"/>
    <property type="match status" value="1"/>
</dbReference>
<dbReference type="EMBL" id="MU007018">
    <property type="protein sequence ID" value="KAF2433956.1"/>
    <property type="molecule type" value="Genomic_DNA"/>
</dbReference>
<evidence type="ECO:0000313" key="2">
    <source>
        <dbReference type="EMBL" id="KAF2433956.1"/>
    </source>
</evidence>
<accession>A0A9P4U1X2</accession>
<protein>
    <recommendedName>
        <fullName evidence="1">Pyridoxamine 5'-phosphate oxidase N-terminal domain-containing protein</fullName>
    </recommendedName>
</protein>
<dbReference type="SUPFAM" id="SSF50475">
    <property type="entry name" value="FMN-binding split barrel"/>
    <property type="match status" value="1"/>
</dbReference>
<dbReference type="OrthoDB" id="539398at2759"/>
<feature type="domain" description="Pyridoxamine 5'-phosphate oxidase N-terminal" evidence="1">
    <location>
        <begin position="10"/>
        <end position="133"/>
    </location>
</feature>
<dbReference type="PANTHER" id="PTHR39336:SF3">
    <property type="entry name" value="PYRIDOXAMINE PHOSPHATE OXIDASE"/>
    <property type="match status" value="1"/>
</dbReference>
<keyword evidence="3" id="KW-1185">Reference proteome</keyword>
<sequence>MAIFHESIPKAQIEWILAQKVFWVATAPLSKDGNVNVSPKGGPYFGIPDERTFWYMDLSGSGIETISHLHEKGNGRITIMFSAFEGPPKIFRLWGKGRVIENGTKEFQDFITKHSITTIPGSRSIIVVDVHQAGSSCGFSVPFYEFKEHRTVLNDFFSNREKRFKEGKKEESIDRYWAYKNAWSMDGLPGLERALVTGKVEHVEPIKKMVGPHAPTRYYAPATYGLKQLMFVAVICLLLGAALVQYRIEYSGWVTERIQQLVGFLNPEEMVRP</sequence>
<dbReference type="InterPro" id="IPR011576">
    <property type="entry name" value="Pyridox_Oxase_N"/>
</dbReference>
<dbReference type="Proteomes" id="UP000800235">
    <property type="component" value="Unassembled WGS sequence"/>
</dbReference>
<gene>
    <name evidence="2" type="ORF">EJ08DRAFT_693988</name>
</gene>
<reference evidence="2" key="1">
    <citation type="journal article" date="2020" name="Stud. Mycol.">
        <title>101 Dothideomycetes genomes: a test case for predicting lifestyles and emergence of pathogens.</title>
        <authorList>
            <person name="Haridas S."/>
            <person name="Albert R."/>
            <person name="Binder M."/>
            <person name="Bloem J."/>
            <person name="Labutti K."/>
            <person name="Salamov A."/>
            <person name="Andreopoulos B."/>
            <person name="Baker S."/>
            <person name="Barry K."/>
            <person name="Bills G."/>
            <person name="Bluhm B."/>
            <person name="Cannon C."/>
            <person name="Castanera R."/>
            <person name="Culley D."/>
            <person name="Daum C."/>
            <person name="Ezra D."/>
            <person name="Gonzalez J."/>
            <person name="Henrissat B."/>
            <person name="Kuo A."/>
            <person name="Liang C."/>
            <person name="Lipzen A."/>
            <person name="Lutzoni F."/>
            <person name="Magnuson J."/>
            <person name="Mondo S."/>
            <person name="Nolan M."/>
            <person name="Ohm R."/>
            <person name="Pangilinan J."/>
            <person name="Park H.-J."/>
            <person name="Ramirez L."/>
            <person name="Alfaro M."/>
            <person name="Sun H."/>
            <person name="Tritt A."/>
            <person name="Yoshinaga Y."/>
            <person name="Zwiers L.-H."/>
            <person name="Turgeon B."/>
            <person name="Goodwin S."/>
            <person name="Spatafora J."/>
            <person name="Crous P."/>
            <person name="Grigoriev I."/>
        </authorList>
    </citation>
    <scope>NUCLEOTIDE SEQUENCE</scope>
    <source>
        <strain evidence="2">CBS 130266</strain>
    </source>
</reference>
<evidence type="ECO:0000313" key="3">
    <source>
        <dbReference type="Proteomes" id="UP000800235"/>
    </source>
</evidence>
<dbReference type="Pfam" id="PF01243">
    <property type="entry name" value="PNPOx_N"/>
    <property type="match status" value="1"/>
</dbReference>
<dbReference type="InterPro" id="IPR012349">
    <property type="entry name" value="Split_barrel_FMN-bd"/>
</dbReference>
<name>A0A9P4U1X2_9PEZI</name>
<evidence type="ECO:0000259" key="1">
    <source>
        <dbReference type="Pfam" id="PF01243"/>
    </source>
</evidence>
<dbReference type="AlphaFoldDB" id="A0A9P4U1X2"/>
<proteinExistence type="predicted"/>
<dbReference type="PANTHER" id="PTHR39336">
    <property type="entry name" value="PYRIDOXAMINE PHOSPHATE OXIDASE FAMILY PROTEIN (AFU_ORTHOLOGUE AFUA_6G11440)"/>
    <property type="match status" value="1"/>
</dbReference>
<comment type="caution">
    <text evidence="2">The sequence shown here is derived from an EMBL/GenBank/DDBJ whole genome shotgun (WGS) entry which is preliminary data.</text>
</comment>
<organism evidence="2 3">
    <name type="scientific">Tothia fuscella</name>
    <dbReference type="NCBI Taxonomy" id="1048955"/>
    <lineage>
        <taxon>Eukaryota</taxon>
        <taxon>Fungi</taxon>
        <taxon>Dikarya</taxon>
        <taxon>Ascomycota</taxon>
        <taxon>Pezizomycotina</taxon>
        <taxon>Dothideomycetes</taxon>
        <taxon>Pleosporomycetidae</taxon>
        <taxon>Venturiales</taxon>
        <taxon>Cylindrosympodiaceae</taxon>
        <taxon>Tothia</taxon>
    </lineage>
</organism>